<sequence>MSYILKYPNAEWDEFQGLEGSRSNSTGLLDLDLVLRVEEPIPTMDNLQEMSNLAAKLKSLKLESGEDLIVHLVLILLLTHFG</sequence>
<keyword evidence="2" id="KW-1185">Reference proteome</keyword>
<gene>
    <name evidence="1" type="ORF">CR513_58042</name>
</gene>
<evidence type="ECO:0000313" key="2">
    <source>
        <dbReference type="Proteomes" id="UP000257109"/>
    </source>
</evidence>
<name>A0A371EBV6_MUCPR</name>
<comment type="caution">
    <text evidence="1">The sequence shown here is derived from an EMBL/GenBank/DDBJ whole genome shotgun (WGS) entry which is preliminary data.</text>
</comment>
<dbReference type="EMBL" id="QJKJ01014854">
    <property type="protein sequence ID" value="RDX63517.1"/>
    <property type="molecule type" value="Genomic_DNA"/>
</dbReference>
<evidence type="ECO:0000313" key="1">
    <source>
        <dbReference type="EMBL" id="RDX63517.1"/>
    </source>
</evidence>
<dbReference type="AlphaFoldDB" id="A0A371EBV6"/>
<dbReference type="Proteomes" id="UP000257109">
    <property type="component" value="Unassembled WGS sequence"/>
</dbReference>
<reference evidence="1" key="1">
    <citation type="submission" date="2018-05" db="EMBL/GenBank/DDBJ databases">
        <title>Draft genome of Mucuna pruriens seed.</title>
        <authorList>
            <person name="Nnadi N.E."/>
            <person name="Vos R."/>
            <person name="Hasami M.H."/>
            <person name="Devisetty U.K."/>
            <person name="Aguiy J.C."/>
        </authorList>
    </citation>
    <scope>NUCLEOTIDE SEQUENCE [LARGE SCALE GENOMIC DNA]</scope>
    <source>
        <strain evidence="1">JCA_2017</strain>
    </source>
</reference>
<organism evidence="1 2">
    <name type="scientific">Mucuna pruriens</name>
    <name type="common">Velvet bean</name>
    <name type="synonym">Dolichos pruriens</name>
    <dbReference type="NCBI Taxonomy" id="157652"/>
    <lineage>
        <taxon>Eukaryota</taxon>
        <taxon>Viridiplantae</taxon>
        <taxon>Streptophyta</taxon>
        <taxon>Embryophyta</taxon>
        <taxon>Tracheophyta</taxon>
        <taxon>Spermatophyta</taxon>
        <taxon>Magnoliopsida</taxon>
        <taxon>eudicotyledons</taxon>
        <taxon>Gunneridae</taxon>
        <taxon>Pentapetalae</taxon>
        <taxon>rosids</taxon>
        <taxon>fabids</taxon>
        <taxon>Fabales</taxon>
        <taxon>Fabaceae</taxon>
        <taxon>Papilionoideae</taxon>
        <taxon>50 kb inversion clade</taxon>
        <taxon>NPAAA clade</taxon>
        <taxon>indigoferoid/millettioid clade</taxon>
        <taxon>Phaseoleae</taxon>
        <taxon>Mucuna</taxon>
    </lineage>
</organism>
<protein>
    <submittedName>
        <fullName evidence="1">Uncharacterized protein</fullName>
    </submittedName>
</protein>
<feature type="non-terminal residue" evidence="1">
    <location>
        <position position="1"/>
    </location>
</feature>
<accession>A0A371EBV6</accession>
<proteinExistence type="predicted"/>